<keyword evidence="14" id="KW-1185">Reference proteome</keyword>
<feature type="compositionally biased region" description="Basic and acidic residues" evidence="12">
    <location>
        <begin position="15"/>
        <end position="27"/>
    </location>
</feature>
<dbReference type="OrthoDB" id="978at2759"/>
<evidence type="ECO:0000256" key="8">
    <source>
        <dbReference type="ARBA" id="ARBA00022679"/>
    </source>
</evidence>
<dbReference type="EMBL" id="OV696704">
    <property type="protein sequence ID" value="CAH1251824.1"/>
    <property type="molecule type" value="Genomic_DNA"/>
</dbReference>
<keyword evidence="7" id="KW-0489">Methyltransferase</keyword>
<evidence type="ECO:0000256" key="2">
    <source>
        <dbReference type="ARBA" id="ARBA00004514"/>
    </source>
</evidence>
<keyword evidence="6" id="KW-0963">Cytoplasm</keyword>
<dbReference type="Pfam" id="PF07942">
    <property type="entry name" value="CARME"/>
    <property type="match status" value="1"/>
</dbReference>
<dbReference type="EC" id="2.1.1.22" evidence="4"/>
<evidence type="ECO:0000256" key="11">
    <source>
        <dbReference type="ARBA" id="ARBA00054322"/>
    </source>
</evidence>
<dbReference type="Gene3D" id="3.40.50.150">
    <property type="entry name" value="Vaccinia Virus protein VP39"/>
    <property type="match status" value="1"/>
</dbReference>
<evidence type="ECO:0000256" key="1">
    <source>
        <dbReference type="ARBA" id="ARBA00004123"/>
    </source>
</evidence>
<evidence type="ECO:0000256" key="7">
    <source>
        <dbReference type="ARBA" id="ARBA00022603"/>
    </source>
</evidence>
<feature type="region of interest" description="Disordered" evidence="12">
    <location>
        <begin position="1"/>
        <end position="27"/>
    </location>
</feature>
<comment type="subcellular location">
    <subcellularLocation>
        <location evidence="2">Cytoplasm</location>
        <location evidence="2">Cytosol</location>
    </subcellularLocation>
    <subcellularLocation>
        <location evidence="1">Nucleus</location>
    </subcellularLocation>
</comment>
<evidence type="ECO:0000256" key="3">
    <source>
        <dbReference type="ARBA" id="ARBA00010086"/>
    </source>
</evidence>
<dbReference type="PANTHER" id="PTHR12303:SF6">
    <property type="entry name" value="CARNOSINE N-METHYLTRANSFERASE"/>
    <property type="match status" value="1"/>
</dbReference>
<keyword evidence="8" id="KW-0808">Transferase</keyword>
<keyword evidence="9" id="KW-0949">S-adenosyl-L-methionine</keyword>
<dbReference type="FunFam" id="3.40.50.150:FF:000094">
    <property type="entry name" value="Carnosine N-methyltransferase 1"/>
    <property type="match status" value="1"/>
</dbReference>
<accession>A0A8J9ZED6</accession>
<name>A0A8J9ZED6_BRALA</name>
<evidence type="ECO:0000256" key="10">
    <source>
        <dbReference type="ARBA" id="ARBA00023242"/>
    </source>
</evidence>
<dbReference type="Proteomes" id="UP000838412">
    <property type="component" value="Chromosome 19"/>
</dbReference>
<dbReference type="GO" id="GO:0035498">
    <property type="term" value="P:carnosine metabolic process"/>
    <property type="evidence" value="ECO:0007669"/>
    <property type="project" value="TreeGrafter"/>
</dbReference>
<evidence type="ECO:0000256" key="4">
    <source>
        <dbReference type="ARBA" id="ARBA00012003"/>
    </source>
</evidence>
<dbReference type="AlphaFoldDB" id="A0A8J9ZED6"/>
<comment type="similarity">
    <text evidence="3">Belongs to the carnosine N-methyltransferase family.</text>
</comment>
<evidence type="ECO:0000256" key="12">
    <source>
        <dbReference type="SAM" id="MobiDB-lite"/>
    </source>
</evidence>
<evidence type="ECO:0000256" key="5">
    <source>
        <dbReference type="ARBA" id="ARBA00015448"/>
    </source>
</evidence>
<reference evidence="13" key="1">
    <citation type="submission" date="2022-01" db="EMBL/GenBank/DDBJ databases">
        <authorList>
            <person name="Braso-Vives M."/>
        </authorList>
    </citation>
    <scope>NUCLEOTIDE SEQUENCE</scope>
</reference>
<comment type="function">
    <text evidence="11">N-methyltransferase that catalyzes the formation of anserine (beta-alanyl-N(Pi)-methyl-L-histidine) from carnosine. Anserine, a methylated derivative of carnosine (beta-alanyl-L-histidine), is an abundant constituent of vertebrate skeletal muscles. Also methylates other L-histidine-containing di- and tripeptides such as Gly-Gly-His, Gly-His and homocarnosine (GABA-His).</text>
</comment>
<dbReference type="GO" id="GO:0005829">
    <property type="term" value="C:cytosol"/>
    <property type="evidence" value="ECO:0007669"/>
    <property type="project" value="UniProtKB-SubCell"/>
</dbReference>
<protein>
    <recommendedName>
        <fullName evidence="5">Carnosine N-methyltransferase</fullName>
        <ecNumber evidence="4">2.1.1.22</ecNumber>
    </recommendedName>
</protein>
<sequence length="404" mass="46884">MAASNMATGGKIRKLGKETRRQNEEERLEQEHFFRVISAFRHYRTHSMQRLDKAEKCFRQLPPYQQKLLPNHTAHLAELRTCVDRNYDFLLNIIKMTENMFENKDYTGNGDVCSDNTCCQKHMSSESTLPLPREFDMDKVKTTLKQFVRDWSAEGKVERDACYKPIIDEIQQRFPADQCDPWELSILVPGAGLGRLAWELARLGYQCQGNEWSFFMLFASNYILNKCEGLNSITLHPWIHQFCNNRSSRDQTRPVAIPDIDPHSLPQVGNFSMTAGDFLEVYTEQETWDCVATCYFIDTAHNIVSYVETIHNILKPGGYWINLGPLLYHFADITSEASIELSYEDLRSVIQEVGFEILKEDTKRPTMYIQNTKSMLQYEYDCVYFVARKPVQVANNCTNHSQDV</sequence>
<proteinExistence type="inferred from homology"/>
<dbReference type="GO" id="GO:0005634">
    <property type="term" value="C:nucleus"/>
    <property type="evidence" value="ECO:0007669"/>
    <property type="project" value="UniProtKB-SubCell"/>
</dbReference>
<keyword evidence="10" id="KW-0539">Nucleus</keyword>
<dbReference type="GO" id="GO:0032259">
    <property type="term" value="P:methylation"/>
    <property type="evidence" value="ECO:0007669"/>
    <property type="project" value="UniProtKB-KW"/>
</dbReference>
<dbReference type="InterPro" id="IPR029063">
    <property type="entry name" value="SAM-dependent_MTases_sf"/>
</dbReference>
<dbReference type="GO" id="GO:0030735">
    <property type="term" value="F:carnosine N-methyltransferase activity"/>
    <property type="evidence" value="ECO:0007669"/>
    <property type="project" value="UniProtKB-EC"/>
</dbReference>
<evidence type="ECO:0000313" key="14">
    <source>
        <dbReference type="Proteomes" id="UP000838412"/>
    </source>
</evidence>
<dbReference type="PANTHER" id="PTHR12303">
    <property type="entry name" value="CARNOSINE N-METHYLTRANSFERASE"/>
    <property type="match status" value="1"/>
</dbReference>
<dbReference type="SUPFAM" id="SSF53335">
    <property type="entry name" value="S-adenosyl-L-methionine-dependent methyltransferases"/>
    <property type="match status" value="1"/>
</dbReference>
<dbReference type="InterPro" id="IPR012901">
    <property type="entry name" value="CARME"/>
</dbReference>
<evidence type="ECO:0000256" key="6">
    <source>
        <dbReference type="ARBA" id="ARBA00022490"/>
    </source>
</evidence>
<evidence type="ECO:0000313" key="13">
    <source>
        <dbReference type="EMBL" id="CAH1251824.1"/>
    </source>
</evidence>
<dbReference type="SMART" id="SM01296">
    <property type="entry name" value="N2227"/>
    <property type="match status" value="1"/>
</dbReference>
<gene>
    <name evidence="13" type="primary">CARNMT1</name>
    <name evidence="13" type="ORF">BLAG_LOCUS12090</name>
</gene>
<evidence type="ECO:0000256" key="9">
    <source>
        <dbReference type="ARBA" id="ARBA00022691"/>
    </source>
</evidence>
<organism evidence="13 14">
    <name type="scientific">Branchiostoma lanceolatum</name>
    <name type="common">Common lancelet</name>
    <name type="synonym">Amphioxus lanceolatum</name>
    <dbReference type="NCBI Taxonomy" id="7740"/>
    <lineage>
        <taxon>Eukaryota</taxon>
        <taxon>Metazoa</taxon>
        <taxon>Chordata</taxon>
        <taxon>Cephalochordata</taxon>
        <taxon>Leptocardii</taxon>
        <taxon>Amphioxiformes</taxon>
        <taxon>Branchiostomatidae</taxon>
        <taxon>Branchiostoma</taxon>
    </lineage>
</organism>